<keyword evidence="2" id="KW-1185">Reference proteome</keyword>
<evidence type="ECO:0000313" key="1">
    <source>
        <dbReference type="EMBL" id="PRP74167.1"/>
    </source>
</evidence>
<dbReference type="Proteomes" id="UP000241769">
    <property type="component" value="Unassembled WGS sequence"/>
</dbReference>
<name>A0A2P6MR40_9EUKA</name>
<accession>A0A2P6MR40</accession>
<dbReference type="InParanoid" id="A0A2P6MR40"/>
<comment type="caution">
    <text evidence="1">The sequence shown here is derived from an EMBL/GenBank/DDBJ whole genome shotgun (WGS) entry which is preliminary data.</text>
</comment>
<dbReference type="EMBL" id="MDYQ01000495">
    <property type="protein sequence ID" value="PRP74167.1"/>
    <property type="molecule type" value="Genomic_DNA"/>
</dbReference>
<reference evidence="1 2" key="1">
    <citation type="journal article" date="2018" name="Genome Biol. Evol.">
        <title>Multiple Roots of Fruiting Body Formation in Amoebozoa.</title>
        <authorList>
            <person name="Hillmann F."/>
            <person name="Forbes G."/>
            <person name="Novohradska S."/>
            <person name="Ferling I."/>
            <person name="Riege K."/>
            <person name="Groth M."/>
            <person name="Westermann M."/>
            <person name="Marz M."/>
            <person name="Spaller T."/>
            <person name="Winckler T."/>
            <person name="Schaap P."/>
            <person name="Glockner G."/>
        </authorList>
    </citation>
    <scope>NUCLEOTIDE SEQUENCE [LARGE SCALE GENOMIC DNA]</scope>
    <source>
        <strain evidence="1 2">Jena</strain>
    </source>
</reference>
<evidence type="ECO:0000313" key="2">
    <source>
        <dbReference type="Proteomes" id="UP000241769"/>
    </source>
</evidence>
<organism evidence="1 2">
    <name type="scientific">Planoprotostelium fungivorum</name>
    <dbReference type="NCBI Taxonomy" id="1890364"/>
    <lineage>
        <taxon>Eukaryota</taxon>
        <taxon>Amoebozoa</taxon>
        <taxon>Evosea</taxon>
        <taxon>Variosea</taxon>
        <taxon>Cavosteliida</taxon>
        <taxon>Cavosteliaceae</taxon>
        <taxon>Planoprotostelium</taxon>
    </lineage>
</organism>
<proteinExistence type="predicted"/>
<gene>
    <name evidence="1" type="ORF">PROFUN_16178</name>
</gene>
<dbReference type="AlphaFoldDB" id="A0A2P6MR40"/>
<sequence length="40" mass="4769">MKLDPKEHIAQSLASIRKFVIILDMKEQHQLHRVWQASEL</sequence>
<protein>
    <submittedName>
        <fullName evidence="1">Uncharacterized protein</fullName>
    </submittedName>
</protein>